<evidence type="ECO:0000256" key="1">
    <source>
        <dbReference type="ARBA" id="ARBA00004496"/>
    </source>
</evidence>
<dbReference type="Pfam" id="PF03987">
    <property type="entry name" value="Autophagy_act_C"/>
    <property type="match status" value="1"/>
</dbReference>
<evidence type="ECO:0000256" key="6">
    <source>
        <dbReference type="ARBA" id="ARBA00022786"/>
    </source>
</evidence>
<keyword evidence="7" id="KW-0653">Protein transport</keyword>
<dbReference type="GO" id="GO:0019776">
    <property type="term" value="F:Atg8-family ligase activity"/>
    <property type="evidence" value="ECO:0007669"/>
    <property type="project" value="EnsemblFungi"/>
</dbReference>
<evidence type="ECO:0000313" key="12">
    <source>
        <dbReference type="EMBL" id="SGZ41706.1"/>
    </source>
</evidence>
<proteinExistence type="inferred from homology"/>
<dbReference type="GO" id="GO:0000422">
    <property type="term" value="P:autophagy of mitochondrion"/>
    <property type="evidence" value="ECO:0007669"/>
    <property type="project" value="EnsemblFungi"/>
</dbReference>
<dbReference type="GO" id="GO:0000407">
    <property type="term" value="C:phagophore assembly site"/>
    <property type="evidence" value="ECO:0007669"/>
    <property type="project" value="EnsemblFungi"/>
</dbReference>
<dbReference type="GO" id="GO:0006612">
    <property type="term" value="P:protein targeting to membrane"/>
    <property type="evidence" value="ECO:0007669"/>
    <property type="project" value="EnsemblFungi"/>
</dbReference>
<evidence type="ECO:0000256" key="2">
    <source>
        <dbReference type="ARBA" id="ARBA00007683"/>
    </source>
</evidence>
<dbReference type="GO" id="GO:0005829">
    <property type="term" value="C:cytosol"/>
    <property type="evidence" value="ECO:0007669"/>
    <property type="project" value="EnsemblFungi"/>
</dbReference>
<dbReference type="PANTHER" id="PTHR12866">
    <property type="entry name" value="UBIQUITIN-LIKE-CONJUGATING ENZYME ATG3"/>
    <property type="match status" value="1"/>
</dbReference>
<dbReference type="GO" id="GO:0000045">
    <property type="term" value="P:autophagosome assembly"/>
    <property type="evidence" value="ECO:0007669"/>
    <property type="project" value="EnsemblFungi"/>
</dbReference>
<comment type="subcellular location">
    <subcellularLocation>
        <location evidence="1">Cytoplasm</location>
    </subcellularLocation>
</comment>
<keyword evidence="5" id="KW-0963">Cytoplasm</keyword>
<evidence type="ECO:0000256" key="4">
    <source>
        <dbReference type="ARBA" id="ARBA00022448"/>
    </source>
</evidence>
<keyword evidence="4" id="KW-0813">Transport</keyword>
<keyword evidence="6" id="KW-0833">Ubl conjugation pathway</keyword>
<gene>
    <name evidence="12" type="ORF">HGUI_03907</name>
</gene>
<evidence type="ECO:0000256" key="9">
    <source>
        <dbReference type="ARBA" id="ARBA00025674"/>
    </source>
</evidence>
<evidence type="ECO:0000313" key="13">
    <source>
        <dbReference type="Proteomes" id="UP000183365"/>
    </source>
</evidence>
<keyword evidence="13" id="KW-1185">Reference proteome</keyword>
<dbReference type="PANTHER" id="PTHR12866:SF2">
    <property type="entry name" value="UBIQUITIN-LIKE-CONJUGATING ENZYME ATG3"/>
    <property type="match status" value="1"/>
</dbReference>
<dbReference type="EMBL" id="FQNF01000135">
    <property type="protein sequence ID" value="SGZ41706.1"/>
    <property type="molecule type" value="Genomic_DNA"/>
</dbReference>
<dbReference type="GO" id="GO:0061723">
    <property type="term" value="P:glycophagy"/>
    <property type="evidence" value="ECO:0007669"/>
    <property type="project" value="TreeGrafter"/>
</dbReference>
<evidence type="ECO:0000256" key="10">
    <source>
        <dbReference type="ARBA" id="ARBA00032144"/>
    </source>
</evidence>
<evidence type="ECO:0000256" key="11">
    <source>
        <dbReference type="ARBA" id="ARBA00033139"/>
    </source>
</evidence>
<protein>
    <recommendedName>
        <fullName evidence="3">Autophagy-related protein 3</fullName>
    </recommendedName>
    <alternativeName>
        <fullName evidence="10 11">Autophagy-related E2-like conjugation enzyme ATG3</fullName>
    </alternativeName>
</protein>
<dbReference type="Gene3D" id="3.30.1460.50">
    <property type="match status" value="1"/>
</dbReference>
<accession>A0A1L0B5N3</accession>
<comment type="similarity">
    <text evidence="2">Belongs to the ATG3 family.</text>
</comment>
<evidence type="ECO:0000256" key="8">
    <source>
        <dbReference type="ARBA" id="ARBA00023006"/>
    </source>
</evidence>
<dbReference type="GO" id="GO:0061908">
    <property type="term" value="C:phagophore"/>
    <property type="evidence" value="ECO:0007669"/>
    <property type="project" value="EnsemblFungi"/>
</dbReference>
<dbReference type="GO" id="GO:0005739">
    <property type="term" value="C:mitochondrion"/>
    <property type="evidence" value="ECO:0007669"/>
    <property type="project" value="EnsemblFungi"/>
</dbReference>
<reference evidence="13" key="1">
    <citation type="submission" date="2016-11" db="EMBL/GenBank/DDBJ databases">
        <authorList>
            <person name="Guldener U."/>
        </authorList>
    </citation>
    <scope>NUCLEOTIDE SEQUENCE [LARGE SCALE GENOMIC DNA]</scope>
</reference>
<evidence type="ECO:0000256" key="7">
    <source>
        <dbReference type="ARBA" id="ARBA00022927"/>
    </source>
</evidence>
<dbReference type="AlphaFoldDB" id="A0A1L0B5N3"/>
<dbReference type="Proteomes" id="UP000183365">
    <property type="component" value="Unassembled WGS sequence"/>
</dbReference>
<keyword evidence="8" id="KW-0072">Autophagy</keyword>
<comment type="function">
    <text evidence="9">E2 conjugating enzyme required for the cytoplasm to vacuole transport (Cvt) and autophagy. Required for selective autophagic degradation of the nucleus (nucleophagy) as well as for mitophagy which contributes to regulate mitochondrial quantity and quality by eliminating the mitochondria to a basal level to fulfill cellular energy requirements and preventing excess ROS production. Responsible for the E2-like covalent binding of phosphatidylethanolamine to the C-terminal Gly of ATG8. The ATG12-ATG5 conjugate plays a role of an E3 and promotes the transfer of ATG8 from ATG3 to phosphatidylethanolamine (PE). This step is required for the membrane association of ATG8. The formation of the ATG8-phosphatidylethanolamine conjugate is essential for autophagy and for the cytoplasm to vacuole transport (Cvt). The ATG8-PE conjugate mediates tethering between adjacent membranes and stimulates membrane hemifusion, leading to expansion of the autophagosomal membrane during autophagy.</text>
</comment>
<dbReference type="GO" id="GO:0032258">
    <property type="term" value="P:cytoplasm to vacuole targeting by the Cvt pathway"/>
    <property type="evidence" value="ECO:0007669"/>
    <property type="project" value="EnsemblFungi"/>
</dbReference>
<name>A0A1L0B5N3_9ASCO</name>
<dbReference type="OrthoDB" id="1584384at2759"/>
<dbReference type="VEuPathDB" id="FungiDB:HGUI_03907"/>
<evidence type="ECO:0000256" key="5">
    <source>
        <dbReference type="ARBA" id="ARBA00022490"/>
    </source>
</evidence>
<dbReference type="GO" id="GO:0034727">
    <property type="term" value="P:piecemeal microautophagy of the nucleus"/>
    <property type="evidence" value="ECO:0007669"/>
    <property type="project" value="EnsemblFungi"/>
</dbReference>
<sequence length="272" mass="32054">MLRSKLSQLREYITPVSNESQYLTNGTITPNEFVLAGNYLQDKFITWSWNIDDSEINQNNLKVRSFLPKEKQFLVTRKILCYKRCDDIKKQNEDERFDTDNNVWVVDNINDTNVNQSSSNENEYVFEEDLELEENERHSDAESIVILNEDSKRYYDLYILYSTSYRVPKLYLVGYNYDGQPLTPKEMLEDVSEEYRKKTATIEDLPVFKNKVPSISIHPCRHGDVMKLLMTKMQQNEDEDNKLTVDSYLIIFLKFINSVVPTMEYDFTMDGG</sequence>
<dbReference type="InterPro" id="IPR007135">
    <property type="entry name" value="Atg3/Atg10"/>
</dbReference>
<evidence type="ECO:0000256" key="3">
    <source>
        <dbReference type="ARBA" id="ARBA00018067"/>
    </source>
</evidence>
<organism evidence="12 13">
    <name type="scientific">Hanseniaspora guilliermondii</name>
    <dbReference type="NCBI Taxonomy" id="56406"/>
    <lineage>
        <taxon>Eukaryota</taxon>
        <taxon>Fungi</taxon>
        <taxon>Dikarya</taxon>
        <taxon>Ascomycota</taxon>
        <taxon>Saccharomycotina</taxon>
        <taxon>Saccharomycetes</taxon>
        <taxon>Saccharomycodales</taxon>
        <taxon>Saccharomycodaceae</taxon>
        <taxon>Hanseniaspora</taxon>
    </lineage>
</organism>